<evidence type="ECO:0000313" key="14">
    <source>
        <dbReference type="Proteomes" id="UP000095455"/>
    </source>
</evidence>
<dbReference type="Pfam" id="PF20240">
    <property type="entry name" value="DUF6597"/>
    <property type="match status" value="1"/>
</dbReference>
<evidence type="ECO:0000313" key="11">
    <source>
        <dbReference type="EMBL" id="TWV57646.1"/>
    </source>
</evidence>
<evidence type="ECO:0000313" key="9">
    <source>
        <dbReference type="EMBL" id="MRZ08631.1"/>
    </source>
</evidence>
<evidence type="ECO:0000313" key="12">
    <source>
        <dbReference type="EMBL" id="WET64329.1"/>
    </source>
</evidence>
<reference evidence="17 18" key="2">
    <citation type="journal article" date="2019" name="Nat. Med.">
        <title>A library of human gut bacterial isolates paired with longitudinal multiomics data enables mechanistic microbiome research.</title>
        <authorList>
            <person name="Poyet M."/>
            <person name="Groussin M."/>
            <person name="Gibbons S.M."/>
            <person name="Avila-Pacheco J."/>
            <person name="Jiang X."/>
            <person name="Kearney S.M."/>
            <person name="Perrotta A.R."/>
            <person name="Berdy B."/>
            <person name="Zhao S."/>
            <person name="Lieberman T.D."/>
            <person name="Swanson P.K."/>
            <person name="Smith M."/>
            <person name="Roesemann S."/>
            <person name="Alexander J.E."/>
            <person name="Rich S.A."/>
            <person name="Livny J."/>
            <person name="Vlamakis H."/>
            <person name="Clish C."/>
            <person name="Bullock K."/>
            <person name="Deik A."/>
            <person name="Scott J."/>
            <person name="Pierce K.A."/>
            <person name="Xavier R.J."/>
            <person name="Alm E.J."/>
        </authorList>
    </citation>
    <scope>NUCLEOTIDE SEQUENCE [LARGE SCALE GENOMIC DNA]</scope>
    <source>
        <strain evidence="9 19">BIOML-A10</strain>
        <strain evidence="8 18">BIOML-A11</strain>
        <strain evidence="10 17">BIOML-A20</strain>
    </source>
</reference>
<evidence type="ECO:0000256" key="3">
    <source>
        <dbReference type="ARBA" id="ARBA00023163"/>
    </source>
</evidence>
<sequence>MQSFKIIKPIHILTPYVRYYWILEDGADVSVSERTLPTGCIQLVFHRGKRLLLVGKKESQPQAFICGQCLNFSDVMSAGKIEMITVVFQPYAARAILQLPLKFFYGELIAVDAIADLELSILSRKVIEADDHETCIRLIEQFLIHRLYRFEGYEYNLKRISAVLHQINEQAKTNISELSETACLSSKQFNRIFLDYVGATPKEFLRIVRMQRALFKVQQNPSISFAQLAYECGFSDQSHMIKEFKLFSGYTPTEYLSLCAPYSDYFSE</sequence>
<proteinExistence type="predicted"/>
<reference evidence="13 14" key="1">
    <citation type="submission" date="2015-09" db="EMBL/GenBank/DDBJ databases">
        <authorList>
            <consortium name="Pathogen Informatics"/>
        </authorList>
    </citation>
    <scope>NUCLEOTIDE SEQUENCE [LARGE SCALE GENOMIC DNA]</scope>
    <source>
        <strain evidence="6 14">2789STDY5608822</strain>
        <strain evidence="5 15">2789STDY5608872</strain>
        <strain evidence="7 13">2789STDY5834948</strain>
    </source>
</reference>
<evidence type="ECO:0000313" key="6">
    <source>
        <dbReference type="EMBL" id="CUN82905.1"/>
    </source>
</evidence>
<evidence type="ECO:0000313" key="7">
    <source>
        <dbReference type="EMBL" id="CUP90958.1"/>
    </source>
</evidence>
<dbReference type="InterPro" id="IPR018060">
    <property type="entry name" value="HTH_AraC"/>
</dbReference>
<dbReference type="EMBL" id="VOHW01000026">
    <property type="protein sequence ID" value="TWV57646.1"/>
    <property type="molecule type" value="Genomic_DNA"/>
</dbReference>
<dbReference type="EMBL" id="CYXP01000005">
    <property type="protein sequence ID" value="CUN18306.1"/>
    <property type="molecule type" value="Genomic_DNA"/>
</dbReference>
<dbReference type="Proteomes" id="UP000450599">
    <property type="component" value="Unassembled WGS sequence"/>
</dbReference>
<reference evidence="11 16" key="3">
    <citation type="submission" date="2019-07" db="EMBL/GenBank/DDBJ databases">
        <title>Genome sequencing of Parabacteroides distasonis iSURF_7.</title>
        <authorList>
            <person name="Degefu H.N."/>
            <person name="Ruoff K.L."/>
            <person name="Price C.E."/>
            <person name="Valls R.A."/>
            <person name="O'Toole G.A."/>
        </authorList>
    </citation>
    <scope>NUCLEOTIDE SEQUENCE [LARGE SCALE GENOMIC DNA]</scope>
    <source>
        <strain evidence="11 16">CFPLTA003_1B</strain>
    </source>
</reference>
<dbReference type="Proteomes" id="UP000471216">
    <property type="component" value="Unassembled WGS sequence"/>
</dbReference>
<dbReference type="EMBL" id="CP120353">
    <property type="protein sequence ID" value="WET64329.1"/>
    <property type="molecule type" value="Genomic_DNA"/>
</dbReference>
<dbReference type="RefSeq" id="WP_005858426.1">
    <property type="nucleotide sequence ID" value="NZ_CABMKT010000001.1"/>
</dbReference>
<dbReference type="Proteomes" id="UP001221009">
    <property type="component" value="Chromosome"/>
</dbReference>
<name>A0A174S5L7_PARDI</name>
<dbReference type="Proteomes" id="UP000315827">
    <property type="component" value="Unassembled WGS sequence"/>
</dbReference>
<keyword evidence="3" id="KW-0804">Transcription</keyword>
<keyword evidence="2" id="KW-0238">DNA-binding</keyword>
<dbReference type="GeneID" id="93524056"/>
<dbReference type="EMBL" id="WKMO01000005">
    <property type="protein sequence ID" value="MSB73037.1"/>
    <property type="molecule type" value="Genomic_DNA"/>
</dbReference>
<keyword evidence="1" id="KW-0805">Transcription regulation</keyword>
<evidence type="ECO:0000313" key="5">
    <source>
        <dbReference type="EMBL" id="CUN18306.1"/>
    </source>
</evidence>
<dbReference type="Proteomes" id="UP000095332">
    <property type="component" value="Unassembled WGS sequence"/>
</dbReference>
<evidence type="ECO:0000313" key="13">
    <source>
        <dbReference type="Proteomes" id="UP000095332"/>
    </source>
</evidence>
<dbReference type="PANTHER" id="PTHR46796">
    <property type="entry name" value="HTH-TYPE TRANSCRIPTIONAL ACTIVATOR RHAS-RELATED"/>
    <property type="match status" value="1"/>
</dbReference>
<dbReference type="EMBL" id="CYYK01000003">
    <property type="protein sequence ID" value="CUN82905.1"/>
    <property type="molecule type" value="Genomic_DNA"/>
</dbReference>
<dbReference type="DNASU" id="5309058"/>
<evidence type="ECO:0000313" key="18">
    <source>
        <dbReference type="Proteomes" id="UP000450599"/>
    </source>
</evidence>
<dbReference type="GO" id="GO:0003700">
    <property type="term" value="F:DNA-binding transcription factor activity"/>
    <property type="evidence" value="ECO:0007669"/>
    <property type="project" value="InterPro"/>
</dbReference>
<organism evidence="7 13">
    <name type="scientific">Parabacteroides distasonis</name>
    <dbReference type="NCBI Taxonomy" id="823"/>
    <lineage>
        <taxon>Bacteria</taxon>
        <taxon>Pseudomonadati</taxon>
        <taxon>Bacteroidota</taxon>
        <taxon>Bacteroidia</taxon>
        <taxon>Bacteroidales</taxon>
        <taxon>Tannerellaceae</taxon>
        <taxon>Parabacteroides</taxon>
    </lineage>
</organism>
<dbReference type="InterPro" id="IPR046532">
    <property type="entry name" value="DUF6597"/>
</dbReference>
<dbReference type="AlphaFoldDB" id="A0A174S5L7"/>
<gene>
    <name evidence="6" type="ORF">ERS852380_01099</name>
    <name evidence="5" type="ORF">ERS852429_02335</name>
    <name evidence="7" type="ORF">ERS852560_00953</name>
    <name evidence="11" type="ORF">FSA05_22735</name>
    <name evidence="9" type="ORF">GKD54_21005</name>
    <name evidence="8" type="ORF">GKD58_06460</name>
    <name evidence="10" type="ORF">GKD70_06975</name>
    <name evidence="12" type="ORF">P2T59_22035</name>
</gene>
<dbReference type="Gene3D" id="1.10.10.60">
    <property type="entry name" value="Homeodomain-like"/>
    <property type="match status" value="1"/>
</dbReference>
<dbReference type="GO" id="GO:0043565">
    <property type="term" value="F:sequence-specific DNA binding"/>
    <property type="evidence" value="ECO:0007669"/>
    <property type="project" value="InterPro"/>
</dbReference>
<dbReference type="SUPFAM" id="SSF46689">
    <property type="entry name" value="Homeodomain-like"/>
    <property type="match status" value="1"/>
</dbReference>
<dbReference type="OMA" id="TWAARFT"/>
<evidence type="ECO:0000313" key="10">
    <source>
        <dbReference type="EMBL" id="MSB73037.1"/>
    </source>
</evidence>
<dbReference type="SMART" id="SM00342">
    <property type="entry name" value="HTH_ARAC"/>
    <property type="match status" value="1"/>
</dbReference>
<evidence type="ECO:0000313" key="16">
    <source>
        <dbReference type="Proteomes" id="UP000315827"/>
    </source>
</evidence>
<evidence type="ECO:0000313" key="17">
    <source>
        <dbReference type="Proteomes" id="UP000441609"/>
    </source>
</evidence>
<evidence type="ECO:0000256" key="2">
    <source>
        <dbReference type="ARBA" id="ARBA00023125"/>
    </source>
</evidence>
<dbReference type="InterPro" id="IPR009057">
    <property type="entry name" value="Homeodomain-like_sf"/>
</dbReference>
<dbReference type="PANTHER" id="PTHR46796:SF13">
    <property type="entry name" value="HTH-TYPE TRANSCRIPTIONAL ACTIVATOR RHAS"/>
    <property type="match status" value="1"/>
</dbReference>
<dbReference type="Proteomes" id="UP000095591">
    <property type="component" value="Unassembled WGS sequence"/>
</dbReference>
<evidence type="ECO:0000259" key="4">
    <source>
        <dbReference type="PROSITE" id="PS01124"/>
    </source>
</evidence>
<evidence type="ECO:0000313" key="19">
    <source>
        <dbReference type="Proteomes" id="UP000471216"/>
    </source>
</evidence>
<dbReference type="PROSITE" id="PS01124">
    <property type="entry name" value="HTH_ARAC_FAMILY_2"/>
    <property type="match status" value="1"/>
</dbReference>
<dbReference type="Proteomes" id="UP000441609">
    <property type="component" value="Unassembled WGS sequence"/>
</dbReference>
<dbReference type="EMBL" id="WKMX01000026">
    <property type="protein sequence ID" value="MRZ08631.1"/>
    <property type="molecule type" value="Genomic_DNA"/>
</dbReference>
<dbReference type="Proteomes" id="UP000095455">
    <property type="component" value="Unassembled WGS sequence"/>
</dbReference>
<evidence type="ECO:0000313" key="8">
    <source>
        <dbReference type="EMBL" id="MRY83895.1"/>
    </source>
</evidence>
<dbReference type="EMBL" id="WKMW01000004">
    <property type="protein sequence ID" value="MRY83895.1"/>
    <property type="molecule type" value="Genomic_DNA"/>
</dbReference>
<feature type="domain" description="HTH araC/xylS-type" evidence="4">
    <location>
        <begin position="158"/>
        <end position="258"/>
    </location>
</feature>
<evidence type="ECO:0000313" key="15">
    <source>
        <dbReference type="Proteomes" id="UP000095591"/>
    </source>
</evidence>
<dbReference type="InterPro" id="IPR050204">
    <property type="entry name" value="AraC_XylS_family_regulators"/>
</dbReference>
<reference evidence="12" key="4">
    <citation type="submission" date="2023-03" db="EMBL/GenBank/DDBJ databases">
        <title>Parabacteroides distasonis, a bacteria resistant against UC.</title>
        <authorList>
            <person name="Dai W."/>
        </authorList>
    </citation>
    <scope>NUCLEOTIDE SEQUENCE</scope>
    <source>
        <strain evidence="12">F1-28</strain>
    </source>
</reference>
<dbReference type="Pfam" id="PF12833">
    <property type="entry name" value="HTH_18"/>
    <property type="match status" value="1"/>
</dbReference>
<dbReference type="EMBL" id="CZBM01000002">
    <property type="protein sequence ID" value="CUP90958.1"/>
    <property type="molecule type" value="Genomic_DNA"/>
</dbReference>
<protein>
    <submittedName>
        <fullName evidence="11">AraC family transcriptional regulator</fullName>
    </submittedName>
    <submittedName>
        <fullName evidence="8">Helix-turn-helix domain-containing protein</fullName>
    </submittedName>
    <submittedName>
        <fullName evidence="7">Transcriptional activator FtrA</fullName>
    </submittedName>
</protein>
<evidence type="ECO:0000256" key="1">
    <source>
        <dbReference type="ARBA" id="ARBA00023015"/>
    </source>
</evidence>
<accession>A0A174S5L7</accession>